<keyword evidence="3" id="KW-1185">Reference proteome</keyword>
<reference evidence="2" key="1">
    <citation type="submission" date="2020-12" db="EMBL/GenBank/DDBJ databases">
        <title>Vagococcus allomyrinae sp. nov. and Enterococcus lavae sp. nov., isolated from the larvae of Allomyrina dichotoma.</title>
        <authorList>
            <person name="Lee S.D."/>
        </authorList>
    </citation>
    <scope>NUCLEOTIDE SEQUENCE</scope>
    <source>
        <strain evidence="2">BWB3-3</strain>
    </source>
</reference>
<evidence type="ECO:0000259" key="1">
    <source>
        <dbReference type="Pfam" id="PF00149"/>
    </source>
</evidence>
<proteinExistence type="predicted"/>
<gene>
    <name evidence="2" type="ORF">I6N95_17025</name>
</gene>
<dbReference type="Proteomes" id="UP000674938">
    <property type="component" value="Unassembled WGS sequence"/>
</dbReference>
<dbReference type="CDD" id="cd07383">
    <property type="entry name" value="MPP_Dcr2"/>
    <property type="match status" value="1"/>
</dbReference>
<evidence type="ECO:0000313" key="3">
    <source>
        <dbReference type="Proteomes" id="UP000674938"/>
    </source>
</evidence>
<dbReference type="Pfam" id="PF00149">
    <property type="entry name" value="Metallophos"/>
    <property type="match status" value="1"/>
</dbReference>
<dbReference type="AlphaFoldDB" id="A0A940PDS5"/>
<dbReference type="RefSeq" id="WP_209530155.1">
    <property type="nucleotide sequence ID" value="NZ_JAEEGA010000011.1"/>
</dbReference>
<evidence type="ECO:0000313" key="2">
    <source>
        <dbReference type="EMBL" id="MBP1042722.1"/>
    </source>
</evidence>
<dbReference type="InterPro" id="IPR004843">
    <property type="entry name" value="Calcineurin-like_PHP"/>
</dbReference>
<protein>
    <submittedName>
        <fullName evidence="2">Metallophosphoesterase family protein</fullName>
    </submittedName>
</protein>
<comment type="caution">
    <text evidence="2">The sequence shown here is derived from an EMBL/GenBank/DDBJ whole genome shotgun (WGS) entry which is preliminary data.</text>
</comment>
<dbReference type="GO" id="GO:0016788">
    <property type="term" value="F:hydrolase activity, acting on ester bonds"/>
    <property type="evidence" value="ECO:0007669"/>
    <property type="project" value="TreeGrafter"/>
</dbReference>
<dbReference type="EMBL" id="JAEEGA010000011">
    <property type="protein sequence ID" value="MBP1042722.1"/>
    <property type="molecule type" value="Genomic_DNA"/>
</dbReference>
<dbReference type="SUPFAM" id="SSF56300">
    <property type="entry name" value="Metallo-dependent phosphatases"/>
    <property type="match status" value="1"/>
</dbReference>
<accession>A0A940PDS5</accession>
<organism evidence="2 3">
    <name type="scientific">Vagococcus allomyrinae</name>
    <dbReference type="NCBI Taxonomy" id="2794353"/>
    <lineage>
        <taxon>Bacteria</taxon>
        <taxon>Bacillati</taxon>
        <taxon>Bacillota</taxon>
        <taxon>Bacilli</taxon>
        <taxon>Lactobacillales</taxon>
        <taxon>Enterococcaceae</taxon>
        <taxon>Vagococcus</taxon>
    </lineage>
</organism>
<feature type="domain" description="Calcineurin-like phosphoesterase" evidence="1">
    <location>
        <begin position="8"/>
        <end position="239"/>
    </location>
</feature>
<sequence length="288" mass="33382">MIYGTDSLKILQLTDIHLGATPFNEEDQKSLRKIEESLVLEQPDLICLTGDQIWSEGVTQPEKAYYALIEVLNRFDIPVVVTYGNHDSEEGITRQELRAMELRIKNLAEKQFVFIDPRDREAFTVELFKGEVLTNVLYVFDTGAMAPMDFDSYDWVSAEQIDWYEKTFSQYRQKYGVTRDLAFMHIPLPEYEQAAEQIVDGYFWEQNPRIAAPKLNTGLFSRLVFNQHVTHIFCGHDHDNNFEGAFLGIKCVYGNVSGYNCYGVLPRGYRLISVAKDRIETELKQYQR</sequence>
<dbReference type="InterPro" id="IPR029052">
    <property type="entry name" value="Metallo-depent_PP-like"/>
</dbReference>
<name>A0A940PDS5_9ENTE</name>
<dbReference type="PANTHER" id="PTHR32440">
    <property type="entry name" value="PHOSPHATASE DCR2-RELATED-RELATED"/>
    <property type="match status" value="1"/>
</dbReference>
<dbReference type="GO" id="GO:0005737">
    <property type="term" value="C:cytoplasm"/>
    <property type="evidence" value="ECO:0007669"/>
    <property type="project" value="TreeGrafter"/>
</dbReference>
<dbReference type="Gene3D" id="3.60.21.10">
    <property type="match status" value="1"/>
</dbReference>
<dbReference type="PANTHER" id="PTHR32440:SF11">
    <property type="entry name" value="METALLOPHOSPHOESTERASE DOMAIN-CONTAINING PROTEIN"/>
    <property type="match status" value="1"/>
</dbReference>